<name>A0A0A9EBD0_ARUDO</name>
<organism evidence="2">
    <name type="scientific">Arundo donax</name>
    <name type="common">Giant reed</name>
    <name type="synonym">Donax arundinaceus</name>
    <dbReference type="NCBI Taxonomy" id="35708"/>
    <lineage>
        <taxon>Eukaryota</taxon>
        <taxon>Viridiplantae</taxon>
        <taxon>Streptophyta</taxon>
        <taxon>Embryophyta</taxon>
        <taxon>Tracheophyta</taxon>
        <taxon>Spermatophyta</taxon>
        <taxon>Magnoliopsida</taxon>
        <taxon>Liliopsida</taxon>
        <taxon>Poales</taxon>
        <taxon>Poaceae</taxon>
        <taxon>PACMAD clade</taxon>
        <taxon>Arundinoideae</taxon>
        <taxon>Arundineae</taxon>
        <taxon>Arundo</taxon>
    </lineage>
</organism>
<reference evidence="2" key="2">
    <citation type="journal article" date="2015" name="Data Brief">
        <title>Shoot transcriptome of the giant reed, Arundo donax.</title>
        <authorList>
            <person name="Barrero R.A."/>
            <person name="Guerrero F.D."/>
            <person name="Moolhuijzen P."/>
            <person name="Goolsby J.A."/>
            <person name="Tidwell J."/>
            <person name="Bellgard S.E."/>
            <person name="Bellgard M.I."/>
        </authorList>
    </citation>
    <scope>NUCLEOTIDE SEQUENCE</scope>
    <source>
        <tissue evidence="2">Shoot tissue taken approximately 20 cm above the soil surface</tissue>
    </source>
</reference>
<evidence type="ECO:0000313" key="2">
    <source>
        <dbReference type="EMBL" id="JAD98049.1"/>
    </source>
</evidence>
<feature type="region of interest" description="Disordered" evidence="1">
    <location>
        <begin position="32"/>
        <end position="89"/>
    </location>
</feature>
<evidence type="ECO:0000256" key="1">
    <source>
        <dbReference type="SAM" id="MobiDB-lite"/>
    </source>
</evidence>
<sequence>MPLVEIHLEGDIQGAISARCFAELVPVFSCDSADPVDDINREDLVPDEREDRYDKGVGRRHHDGEEDDEGEDGGGGGGGHGDAVEVGDG</sequence>
<proteinExistence type="predicted"/>
<protein>
    <submittedName>
        <fullName evidence="2">Uncharacterized protein</fullName>
    </submittedName>
</protein>
<dbReference type="EMBL" id="GBRH01199846">
    <property type="protein sequence ID" value="JAD98049.1"/>
    <property type="molecule type" value="Transcribed_RNA"/>
</dbReference>
<reference evidence="2" key="1">
    <citation type="submission" date="2014-09" db="EMBL/GenBank/DDBJ databases">
        <authorList>
            <person name="Magalhaes I.L.F."/>
            <person name="Oliveira U."/>
            <person name="Santos F.R."/>
            <person name="Vidigal T.H.D.A."/>
            <person name="Brescovit A.D."/>
            <person name="Santos A.J."/>
        </authorList>
    </citation>
    <scope>NUCLEOTIDE SEQUENCE</scope>
    <source>
        <tissue evidence="2">Shoot tissue taken approximately 20 cm above the soil surface</tissue>
    </source>
</reference>
<feature type="compositionally biased region" description="Basic and acidic residues" evidence="1">
    <location>
        <begin position="38"/>
        <end position="57"/>
    </location>
</feature>
<accession>A0A0A9EBD0</accession>
<dbReference type="AlphaFoldDB" id="A0A0A9EBD0"/>